<sequence length="247" mass="28509">MAKVLEKDITIDEATSKAPVNPKSSYGLFSQEFLRNHGAQLLGTASTWFLLDIAFYSLNLTQKDVYPSAGSINKASSMNAIEEMYHLSKALSLIALVRCNCSWLLVYLWVSSRGEKVIWPIFGKGFLRWSPHNVYSYLWAYLLLCQLRTQQHNLHSSSRTVSSKVPINMSWYLGSIGKNRSYNWCICCTVLYSGWRLRWNQEGNYWSFCGNLDGLFLHFLGTRNKRQVARGTLRRRPGERQKCRSKR</sequence>
<dbReference type="InterPro" id="IPR036259">
    <property type="entry name" value="MFS_trans_sf"/>
</dbReference>
<accession>A0AAD6LXT7</accession>
<organism evidence="1 2">
    <name type="scientific">Populus alba x Populus x berolinensis</name>
    <dbReference type="NCBI Taxonomy" id="444605"/>
    <lineage>
        <taxon>Eukaryota</taxon>
        <taxon>Viridiplantae</taxon>
        <taxon>Streptophyta</taxon>
        <taxon>Embryophyta</taxon>
        <taxon>Tracheophyta</taxon>
        <taxon>Spermatophyta</taxon>
        <taxon>Magnoliopsida</taxon>
        <taxon>eudicotyledons</taxon>
        <taxon>Gunneridae</taxon>
        <taxon>Pentapetalae</taxon>
        <taxon>rosids</taxon>
        <taxon>fabids</taxon>
        <taxon>Malpighiales</taxon>
        <taxon>Salicaceae</taxon>
        <taxon>Saliceae</taxon>
        <taxon>Populus</taxon>
    </lineage>
</organism>
<gene>
    <name evidence="1" type="ORF">NC653_031237</name>
</gene>
<keyword evidence="2" id="KW-1185">Reference proteome</keyword>
<evidence type="ECO:0000313" key="1">
    <source>
        <dbReference type="EMBL" id="KAJ6975318.1"/>
    </source>
</evidence>
<proteinExistence type="predicted"/>
<protein>
    <submittedName>
        <fullName evidence="1">Uncharacterized protein</fullName>
    </submittedName>
</protein>
<dbReference type="Proteomes" id="UP001164929">
    <property type="component" value="Chromosome 13"/>
</dbReference>
<reference evidence="1" key="1">
    <citation type="journal article" date="2023" name="Mol. Ecol. Resour.">
        <title>Chromosome-level genome assembly of a triploid poplar Populus alba 'Berolinensis'.</title>
        <authorList>
            <person name="Chen S."/>
            <person name="Yu Y."/>
            <person name="Wang X."/>
            <person name="Wang S."/>
            <person name="Zhang T."/>
            <person name="Zhou Y."/>
            <person name="He R."/>
            <person name="Meng N."/>
            <person name="Wang Y."/>
            <person name="Liu W."/>
            <person name="Liu Z."/>
            <person name="Liu J."/>
            <person name="Guo Q."/>
            <person name="Huang H."/>
            <person name="Sederoff R.R."/>
            <person name="Wang G."/>
            <person name="Qu G."/>
            <person name="Chen S."/>
        </authorList>
    </citation>
    <scope>NUCLEOTIDE SEQUENCE</scope>
    <source>
        <strain evidence="1">SC-2020</strain>
    </source>
</reference>
<evidence type="ECO:0000313" key="2">
    <source>
        <dbReference type="Proteomes" id="UP001164929"/>
    </source>
</evidence>
<name>A0AAD6LXT7_9ROSI</name>
<comment type="caution">
    <text evidence="1">The sequence shown here is derived from an EMBL/GenBank/DDBJ whole genome shotgun (WGS) entry which is preliminary data.</text>
</comment>
<dbReference type="EMBL" id="JAQIZT010000013">
    <property type="protein sequence ID" value="KAJ6975318.1"/>
    <property type="molecule type" value="Genomic_DNA"/>
</dbReference>
<dbReference type="AlphaFoldDB" id="A0AAD6LXT7"/>
<dbReference type="Gene3D" id="1.20.1250.20">
    <property type="entry name" value="MFS general substrate transporter like domains"/>
    <property type="match status" value="1"/>
</dbReference>